<feature type="domain" description="NAD-dependent epimerase/dehydratase" evidence="10">
    <location>
        <begin position="2"/>
        <end position="99"/>
    </location>
</feature>
<dbReference type="Gene3D" id="3.40.50.720">
    <property type="entry name" value="NAD(P)-binding Rossmann-like Domain"/>
    <property type="match status" value="1"/>
</dbReference>
<evidence type="ECO:0000256" key="5">
    <source>
        <dbReference type="ARBA" id="ARBA00039055"/>
    </source>
</evidence>
<dbReference type="Gramene" id="KMS94184">
    <property type="protein sequence ID" value="KMS94184"/>
    <property type="gene ID" value="BVRB_023960"/>
</dbReference>
<keyword evidence="2" id="KW-0560">Oxidoreductase</keyword>
<dbReference type="EMBL" id="KQ095479">
    <property type="protein sequence ID" value="KMS94184.1"/>
    <property type="molecule type" value="Genomic_DNA"/>
</dbReference>
<evidence type="ECO:0000256" key="3">
    <source>
        <dbReference type="ARBA" id="ARBA00023241"/>
    </source>
</evidence>
<keyword evidence="3" id="KW-0284">Flavonoid biosynthesis</keyword>
<dbReference type="Proteomes" id="UP000035740">
    <property type="component" value="Unassembled WGS sequence"/>
</dbReference>
<dbReference type="EC" id="1.1.1.234" evidence="5"/>
<organism evidence="11 12">
    <name type="scientific">Beta vulgaris subsp. vulgaris</name>
    <name type="common">Beet</name>
    <dbReference type="NCBI Taxonomy" id="3555"/>
    <lineage>
        <taxon>Eukaryota</taxon>
        <taxon>Viridiplantae</taxon>
        <taxon>Streptophyta</taxon>
        <taxon>Embryophyta</taxon>
        <taxon>Tracheophyta</taxon>
        <taxon>Spermatophyta</taxon>
        <taxon>Magnoliopsida</taxon>
        <taxon>eudicotyledons</taxon>
        <taxon>Gunneridae</taxon>
        <taxon>Pentapetalae</taxon>
        <taxon>Caryophyllales</taxon>
        <taxon>Chenopodiaceae</taxon>
        <taxon>Betoideae</taxon>
        <taxon>Beta</taxon>
    </lineage>
</organism>
<protein>
    <recommendedName>
        <fullName evidence="7">Flavanone 4-reductase</fullName>
        <ecNumber evidence="6">1.1.1.219</ecNumber>
        <ecNumber evidence="5">1.1.1.234</ecNumber>
    </recommendedName>
</protein>
<dbReference type="Pfam" id="PF01370">
    <property type="entry name" value="Epimerase"/>
    <property type="match status" value="1"/>
</dbReference>
<dbReference type="GO" id="GO:0047890">
    <property type="term" value="F:flavanone 4-reductase activity"/>
    <property type="evidence" value="ECO:0007669"/>
    <property type="project" value="UniProtKB-EC"/>
</dbReference>
<evidence type="ECO:0000256" key="1">
    <source>
        <dbReference type="ARBA" id="ARBA00022857"/>
    </source>
</evidence>
<evidence type="ECO:0000256" key="6">
    <source>
        <dbReference type="ARBA" id="ARBA00039057"/>
    </source>
</evidence>
<dbReference type="GO" id="GO:0009813">
    <property type="term" value="P:flavonoid biosynthetic process"/>
    <property type="evidence" value="ECO:0007669"/>
    <property type="project" value="UniProtKB-KW"/>
</dbReference>
<dbReference type="EC" id="1.1.1.219" evidence="6"/>
<dbReference type="InterPro" id="IPR036291">
    <property type="entry name" value="NAD(P)-bd_dom_sf"/>
</dbReference>
<evidence type="ECO:0000256" key="4">
    <source>
        <dbReference type="ARBA" id="ARBA00023445"/>
    </source>
</evidence>
<dbReference type="InterPro" id="IPR001509">
    <property type="entry name" value="Epimerase_deHydtase"/>
</dbReference>
<reference evidence="11 12" key="1">
    <citation type="journal article" date="2014" name="Nature">
        <title>The genome of the recently domesticated crop plant sugar beet (Beta vulgaris).</title>
        <authorList>
            <person name="Dohm J.C."/>
            <person name="Minoche A.E."/>
            <person name="Holtgrawe D."/>
            <person name="Capella-Gutierrez S."/>
            <person name="Zakrzewski F."/>
            <person name="Tafer H."/>
            <person name="Rupp O."/>
            <person name="Sorensen T.R."/>
            <person name="Stracke R."/>
            <person name="Reinhardt R."/>
            <person name="Goesmann A."/>
            <person name="Kraft T."/>
            <person name="Schulz B."/>
            <person name="Stadler P.F."/>
            <person name="Schmidt T."/>
            <person name="Gabaldon T."/>
            <person name="Lehrach H."/>
            <person name="Weisshaar B."/>
            <person name="Himmelbauer H."/>
        </authorList>
    </citation>
    <scope>NUCLEOTIDE SEQUENCE [LARGE SCALE GENOMIC DNA]</scope>
    <source>
        <tissue evidence="11">Taproot</tissue>
    </source>
</reference>
<gene>
    <name evidence="11" type="ORF">BVRB_023960</name>
</gene>
<dbReference type="OMA" id="NACFGCE"/>
<feature type="non-terminal residue" evidence="11">
    <location>
        <position position="100"/>
    </location>
</feature>
<dbReference type="OrthoDB" id="10000533at2759"/>
<sequence>CLVTGAAGFLGTALCRRLTDDGHELVVLVRCQDSLPDGFPSARVVIGDVLTAESVDSAVSGVDVVFHLAAIIAYEPAMRDPMFKVNVEGSLIVARACLKQ</sequence>
<dbReference type="PANTHER" id="PTHR10366">
    <property type="entry name" value="NAD DEPENDENT EPIMERASE/DEHYDRATASE"/>
    <property type="match status" value="1"/>
</dbReference>
<comment type="catalytic activity">
    <reaction evidence="8">
        <text>(2S)-flavan-4-ol + NADP(+) = (2S)-flavanone + NADPH + H(+)</text>
        <dbReference type="Rhea" id="RHEA:11228"/>
        <dbReference type="ChEBI" id="CHEBI:15378"/>
        <dbReference type="ChEBI" id="CHEBI:15605"/>
        <dbReference type="ChEBI" id="CHEBI:15606"/>
        <dbReference type="ChEBI" id="CHEBI:57783"/>
        <dbReference type="ChEBI" id="CHEBI:58349"/>
        <dbReference type="EC" id="1.1.1.234"/>
    </reaction>
</comment>
<keyword evidence="1" id="KW-0521">NADP</keyword>
<evidence type="ECO:0000256" key="2">
    <source>
        <dbReference type="ARBA" id="ARBA00023002"/>
    </source>
</evidence>
<evidence type="ECO:0000256" key="7">
    <source>
        <dbReference type="ARBA" id="ARBA00042087"/>
    </source>
</evidence>
<evidence type="ECO:0000313" key="12">
    <source>
        <dbReference type="Proteomes" id="UP000035740"/>
    </source>
</evidence>
<name>A0A0J8AZH8_BETVV</name>
<feature type="non-terminal residue" evidence="11">
    <location>
        <position position="1"/>
    </location>
</feature>
<comment type="similarity">
    <text evidence="4">Belongs to the NAD(P)-dependent epimerase/dehydratase family. Dihydroflavonol-4-reductase subfamily.</text>
</comment>
<dbReference type="PANTHER" id="PTHR10366:SF564">
    <property type="entry name" value="STEROL-4-ALPHA-CARBOXYLATE 3-DEHYDROGENASE, DECARBOXYLATING"/>
    <property type="match status" value="1"/>
</dbReference>
<proteinExistence type="inferred from homology"/>
<evidence type="ECO:0000259" key="10">
    <source>
        <dbReference type="Pfam" id="PF01370"/>
    </source>
</evidence>
<evidence type="ECO:0000313" key="11">
    <source>
        <dbReference type="EMBL" id="KMS94184.1"/>
    </source>
</evidence>
<evidence type="ECO:0000256" key="8">
    <source>
        <dbReference type="ARBA" id="ARBA00048870"/>
    </source>
</evidence>
<evidence type="ECO:0000256" key="9">
    <source>
        <dbReference type="ARBA" id="ARBA00049132"/>
    </source>
</evidence>
<dbReference type="GO" id="GO:0045552">
    <property type="term" value="F:dihydroflavanol 4-reductase activity"/>
    <property type="evidence" value="ECO:0007669"/>
    <property type="project" value="UniProtKB-EC"/>
</dbReference>
<dbReference type="AlphaFoldDB" id="A0A0J8AZH8"/>
<accession>A0A0J8AZH8</accession>
<keyword evidence="12" id="KW-1185">Reference proteome</keyword>
<comment type="catalytic activity">
    <reaction evidence="9">
        <text>a (2R,3S,4S)-leucoanthocyanidin + NADP(+) = a (2R,3R)-dihydroflavonol + NADPH + H(+)</text>
        <dbReference type="Rhea" id="RHEA:54444"/>
        <dbReference type="ChEBI" id="CHEBI:15378"/>
        <dbReference type="ChEBI" id="CHEBI:57783"/>
        <dbReference type="ChEBI" id="CHEBI:58349"/>
        <dbReference type="ChEBI" id="CHEBI:138176"/>
        <dbReference type="ChEBI" id="CHEBI:138188"/>
        <dbReference type="EC" id="1.1.1.219"/>
    </reaction>
</comment>
<dbReference type="InterPro" id="IPR050425">
    <property type="entry name" value="NAD(P)_dehydrat-like"/>
</dbReference>
<dbReference type="SUPFAM" id="SSF51735">
    <property type="entry name" value="NAD(P)-binding Rossmann-fold domains"/>
    <property type="match status" value="1"/>
</dbReference>